<dbReference type="AlphaFoldDB" id="A0A1Y5PCG4"/>
<evidence type="ECO:0000313" key="1">
    <source>
        <dbReference type="EMBL" id="SBS76343.1"/>
    </source>
</evidence>
<dbReference type="InterPro" id="IPR023213">
    <property type="entry name" value="CAT-like_dom_sf"/>
</dbReference>
<dbReference type="EMBL" id="FLQS01000025">
    <property type="protein sequence ID" value="SBS76343.1"/>
    <property type="molecule type" value="Genomic_DNA"/>
</dbReference>
<dbReference type="Gene3D" id="3.30.559.10">
    <property type="entry name" value="Chloramphenicol acetyltransferase-like domain"/>
    <property type="match status" value="1"/>
</dbReference>
<accession>A0A1Y5PCG4</accession>
<dbReference type="SUPFAM" id="SSF52777">
    <property type="entry name" value="CoA-dependent acyltransferases"/>
    <property type="match status" value="1"/>
</dbReference>
<reference evidence="1" key="1">
    <citation type="submission" date="2016-03" db="EMBL/GenBank/DDBJ databases">
        <authorList>
            <person name="Ploux O."/>
        </authorList>
    </citation>
    <scope>NUCLEOTIDE SEQUENCE</scope>
    <source>
        <strain evidence="1">UC10</strain>
    </source>
</reference>
<protein>
    <recommendedName>
        <fullName evidence="2">Diacylglycerol O-acyltransferase</fullName>
    </recommendedName>
</protein>
<sequence>MPSVDSTLAYIDQGSFLGLRALGRGPLAQYGWIYDHPVDLDAVRRFHHNLGHGLLGRRVERSPLPFARDRWVTWRGPADIDLAATTRPRVEAMAWLDEQLRIPIDPETGPSWRVAVQPLTEGGAAITLIASHTVCDGLALTQAISRAARGETWELGYPQPGARTRGQALRQDAAQFVRAIPDIAKAVVAAIKLARNNAKDIASSAGRSGPSPTKLDGAALVTVPSVAAYVDEAQWQSRMESLGGTSNSLFAGIGAKVGQVFGRVEDSGLVRLQFPVSERTEGDTRANALTGMTLMIDPSDVTASLRDVRAELKRNLAALSEARFELLGPVALAPLVPAGLARRLEGMALGAGAPVGCSNLGKLDASANRPDGTDAECLVVRQIESRTTADILDRLGGMLFLASAQVNGKVSLSLSSWRPGGPNSKDQLKAAFAQVLDEFGLTATLE</sequence>
<evidence type="ECO:0008006" key="2">
    <source>
        <dbReference type="Google" id="ProtNLM"/>
    </source>
</evidence>
<proteinExistence type="predicted"/>
<name>A0A1Y5PCG4_9MYCO</name>
<gene>
    <name evidence="1" type="ORF">MHPYR_310007</name>
</gene>
<organism evidence="1">
    <name type="scientific">uncultured Mycobacterium sp</name>
    <dbReference type="NCBI Taxonomy" id="171292"/>
    <lineage>
        <taxon>Bacteria</taxon>
        <taxon>Bacillati</taxon>
        <taxon>Actinomycetota</taxon>
        <taxon>Actinomycetes</taxon>
        <taxon>Mycobacteriales</taxon>
        <taxon>Mycobacteriaceae</taxon>
        <taxon>Mycobacterium</taxon>
        <taxon>environmental samples</taxon>
    </lineage>
</organism>